<evidence type="ECO:0000256" key="1">
    <source>
        <dbReference type="SAM" id="Phobius"/>
    </source>
</evidence>
<keyword evidence="1" id="KW-1133">Transmembrane helix</keyword>
<organism evidence="2 3">
    <name type="scientific">Mycoplasma seminis</name>
    <dbReference type="NCBI Taxonomy" id="512749"/>
    <lineage>
        <taxon>Bacteria</taxon>
        <taxon>Bacillati</taxon>
        <taxon>Mycoplasmatota</taxon>
        <taxon>Mollicutes</taxon>
        <taxon>Mycoplasmataceae</taxon>
        <taxon>Mycoplasma</taxon>
    </lineage>
</organism>
<keyword evidence="3" id="KW-1185">Reference proteome</keyword>
<feature type="transmembrane region" description="Helical" evidence="1">
    <location>
        <begin position="20"/>
        <end position="41"/>
    </location>
</feature>
<proteinExistence type="predicted"/>
<dbReference type="EMBL" id="CP132191">
    <property type="protein sequence ID" value="WLP85705.1"/>
    <property type="molecule type" value="Genomic_DNA"/>
</dbReference>
<gene>
    <name evidence="2" type="ORF">Q8852_00930</name>
</gene>
<evidence type="ECO:0008006" key="4">
    <source>
        <dbReference type="Google" id="ProtNLM"/>
    </source>
</evidence>
<protein>
    <recommendedName>
        <fullName evidence="4">Secreted protein</fullName>
    </recommendedName>
</protein>
<keyword evidence="1" id="KW-0812">Transmembrane</keyword>
<dbReference type="RefSeq" id="WP_305938132.1">
    <property type="nucleotide sequence ID" value="NZ_CP132191.1"/>
</dbReference>
<name>A0ABY9HAU3_9MOLU</name>
<sequence>MTTSWATLAFKFPWAVFKLLILSSSVFASCGVKASVTWLVAASFWAWVRLSEFLIKSLSACNLAVFCASPFKLSNASFNAFVIAATSWSAVALFNAVWAFCNAVV</sequence>
<reference evidence="2" key="1">
    <citation type="submission" date="2023-08" db="EMBL/GenBank/DDBJ databases">
        <title>Complete genome sequence of Mycoplasma seminis 2200.</title>
        <authorList>
            <person name="Spergser J."/>
        </authorList>
    </citation>
    <scope>NUCLEOTIDE SEQUENCE [LARGE SCALE GENOMIC DNA]</scope>
    <source>
        <strain evidence="2">2200</strain>
    </source>
</reference>
<keyword evidence="1" id="KW-0472">Membrane</keyword>
<accession>A0ABY9HAU3</accession>
<evidence type="ECO:0000313" key="3">
    <source>
        <dbReference type="Proteomes" id="UP001237011"/>
    </source>
</evidence>
<evidence type="ECO:0000313" key="2">
    <source>
        <dbReference type="EMBL" id="WLP85705.1"/>
    </source>
</evidence>
<dbReference type="Proteomes" id="UP001237011">
    <property type="component" value="Chromosome"/>
</dbReference>
<feature type="transmembrane region" description="Helical" evidence="1">
    <location>
        <begin position="77"/>
        <end position="101"/>
    </location>
</feature>